<dbReference type="SMART" id="SM00304">
    <property type="entry name" value="HAMP"/>
    <property type="match status" value="2"/>
</dbReference>
<proteinExistence type="inferred from homology"/>
<dbReference type="Proteomes" id="UP000246569">
    <property type="component" value="Unassembled WGS sequence"/>
</dbReference>
<name>A0A317MVT7_9GAMM</name>
<feature type="domain" description="HAMP" evidence="11">
    <location>
        <begin position="351"/>
        <end position="402"/>
    </location>
</feature>
<dbReference type="GO" id="GO:0016020">
    <property type="term" value="C:membrane"/>
    <property type="evidence" value="ECO:0007669"/>
    <property type="project" value="UniProtKB-SubCell"/>
</dbReference>
<dbReference type="Gene3D" id="1.10.287.950">
    <property type="entry name" value="Methyl-accepting chemotaxis protein"/>
    <property type="match status" value="1"/>
</dbReference>
<feature type="transmembrane region" description="Helical" evidence="9">
    <location>
        <begin position="17"/>
        <end position="39"/>
    </location>
</feature>
<evidence type="ECO:0000256" key="4">
    <source>
        <dbReference type="ARBA" id="ARBA00023136"/>
    </source>
</evidence>
<comment type="subcellular location">
    <subcellularLocation>
        <location evidence="1">Membrane</location>
        <topology evidence="1">Multi-pass membrane protein</topology>
    </subcellularLocation>
</comment>
<feature type="compositionally biased region" description="Low complexity" evidence="8">
    <location>
        <begin position="458"/>
        <end position="469"/>
    </location>
</feature>
<dbReference type="InterPro" id="IPR004090">
    <property type="entry name" value="Chemotax_Me-accpt_rcpt"/>
</dbReference>
<dbReference type="PRINTS" id="PR00260">
    <property type="entry name" value="CHEMTRNSDUCR"/>
</dbReference>
<dbReference type="InterPro" id="IPR004089">
    <property type="entry name" value="MCPsignal_dom"/>
</dbReference>
<evidence type="ECO:0000259" key="10">
    <source>
        <dbReference type="PROSITE" id="PS50111"/>
    </source>
</evidence>
<dbReference type="PROSITE" id="PS50885">
    <property type="entry name" value="HAMP"/>
    <property type="match status" value="1"/>
</dbReference>
<comment type="caution">
    <text evidence="12">The sequence shown here is derived from an EMBL/GenBank/DDBJ whole genome shotgun (WGS) entry which is preliminary data.</text>
</comment>
<evidence type="ECO:0000259" key="11">
    <source>
        <dbReference type="PROSITE" id="PS50885"/>
    </source>
</evidence>
<keyword evidence="5 7" id="KW-0807">Transducer</keyword>
<evidence type="ECO:0000256" key="3">
    <source>
        <dbReference type="ARBA" id="ARBA00022989"/>
    </source>
</evidence>
<evidence type="ECO:0000256" key="6">
    <source>
        <dbReference type="ARBA" id="ARBA00029447"/>
    </source>
</evidence>
<keyword evidence="2 9" id="KW-0812">Transmembrane</keyword>
<keyword evidence="4 9" id="KW-0472">Membrane</keyword>
<evidence type="ECO:0000256" key="1">
    <source>
        <dbReference type="ARBA" id="ARBA00004141"/>
    </source>
</evidence>
<dbReference type="PANTHER" id="PTHR32089">
    <property type="entry name" value="METHYL-ACCEPTING CHEMOTAXIS PROTEIN MCPB"/>
    <property type="match status" value="1"/>
</dbReference>
<dbReference type="SMART" id="SM00283">
    <property type="entry name" value="MA"/>
    <property type="match status" value="1"/>
</dbReference>
<dbReference type="Pfam" id="PF00015">
    <property type="entry name" value="MCPsignal"/>
    <property type="match status" value="1"/>
</dbReference>
<protein>
    <submittedName>
        <fullName evidence="12">Twitching motility protein PilJ</fullName>
    </submittedName>
</protein>
<evidence type="ECO:0000313" key="12">
    <source>
        <dbReference type="EMBL" id="PWV62326.1"/>
    </source>
</evidence>
<feature type="region of interest" description="Disordered" evidence="8">
    <location>
        <begin position="456"/>
        <end position="477"/>
    </location>
</feature>
<evidence type="ECO:0000256" key="5">
    <source>
        <dbReference type="ARBA" id="ARBA00023224"/>
    </source>
</evidence>
<dbReference type="PANTHER" id="PTHR32089:SF119">
    <property type="entry name" value="METHYL-ACCEPTING CHEMOTAXIS PROTEIN CTPL"/>
    <property type="match status" value="1"/>
</dbReference>
<dbReference type="CDD" id="cd11386">
    <property type="entry name" value="MCP_signal"/>
    <property type="match status" value="1"/>
</dbReference>
<evidence type="ECO:0000256" key="7">
    <source>
        <dbReference type="PROSITE-ProRule" id="PRU00284"/>
    </source>
</evidence>
<dbReference type="InterPro" id="IPR029095">
    <property type="entry name" value="NarX-like_N"/>
</dbReference>
<keyword evidence="13" id="KW-1185">Reference proteome</keyword>
<dbReference type="SUPFAM" id="SSF58104">
    <property type="entry name" value="Methyl-accepting chemotaxis protein (MCP) signaling domain"/>
    <property type="match status" value="1"/>
</dbReference>
<accession>A0A317MVT7</accession>
<dbReference type="EMBL" id="QGTJ01000004">
    <property type="protein sequence ID" value="PWV62326.1"/>
    <property type="molecule type" value="Genomic_DNA"/>
</dbReference>
<dbReference type="InterPro" id="IPR003660">
    <property type="entry name" value="HAMP_dom"/>
</dbReference>
<dbReference type="AlphaFoldDB" id="A0A317MVT7"/>
<sequence length="685" mass="71771">MSEPRTPTASSAGSSRYLIYGVLLLAAVVLMAATLFVVARHASGIAADIGLVSEQRLLARGFTALALEAVQGHEDSYRRLAAARDRFDQSLAALQQGGDEAPVVPAEAGGSLSALAQRWQTLRGPIGNVLQAQAAIMAVRQQQAGLDELMPQLQKFADDLANAAVDGGVAPRLMQMSTRLTALLPRIQYGLAVLMRGEAGSALAADHLSRDLAQFTRTVRSLQAADMRAGMSPAMLSALGELAGLSSKLEVTVGGVLAQAPDLFQAQDAAQTVLGRSAELANAANELLAVLQGLEGNARVAGVPLNYPVAAVFGGLAFVLLVVILRKQTVEGHDRLLDAEARKLLTEEQNRRNQEAILRLLDEMGDLAEGDLTVQASVTEDITGAIADSINYAIEALRDLVATINDTSARVAAASEETRAIADRLATASQEQAAQVESAGSTIAQMARSLDDVSGKTAASAEVAQQSAQRAREGGERVRRTIQGMDAIREHIQETAKRIKRLGESSQEIGDIIELINDIADQTNILALNAAIQASAAGEAGRGFAVVADEVQRLAERSGHATKRIESLVKTIQADTNEAVISMEKSTTEVVNGAGLAETAGESLTEIESVSARLAELIDDISHATAEVSTMATRVAGMMGSINAITAETAEGSSDTARAIGDLSSLARDLRQSVAGFRLPGQESA</sequence>
<evidence type="ECO:0000256" key="2">
    <source>
        <dbReference type="ARBA" id="ARBA00022692"/>
    </source>
</evidence>
<dbReference type="FunFam" id="1.10.287.950:FF:000001">
    <property type="entry name" value="Methyl-accepting chemotaxis sensory transducer"/>
    <property type="match status" value="1"/>
</dbReference>
<reference evidence="12 13" key="1">
    <citation type="submission" date="2018-05" db="EMBL/GenBank/DDBJ databases">
        <title>Genomic Encyclopedia of Type Strains, Phase IV (KMG-IV): sequencing the most valuable type-strain genomes for metagenomic binning, comparative biology and taxonomic classification.</title>
        <authorList>
            <person name="Goeker M."/>
        </authorList>
    </citation>
    <scope>NUCLEOTIDE SEQUENCE [LARGE SCALE GENOMIC DNA]</scope>
    <source>
        <strain evidence="12 13">DSM 23606</strain>
    </source>
</reference>
<gene>
    <name evidence="12" type="ORF">C7443_104121</name>
</gene>
<dbReference type="GO" id="GO:0006935">
    <property type="term" value="P:chemotaxis"/>
    <property type="evidence" value="ECO:0007669"/>
    <property type="project" value="InterPro"/>
</dbReference>
<comment type="similarity">
    <text evidence="6">Belongs to the methyl-accepting chemotaxis (MCP) protein family.</text>
</comment>
<dbReference type="PROSITE" id="PS50111">
    <property type="entry name" value="CHEMOTAXIS_TRANSDUC_2"/>
    <property type="match status" value="1"/>
</dbReference>
<dbReference type="RefSeq" id="WP_110018158.1">
    <property type="nucleotide sequence ID" value="NZ_QGTJ01000004.1"/>
</dbReference>
<evidence type="ECO:0000256" key="9">
    <source>
        <dbReference type="SAM" id="Phobius"/>
    </source>
</evidence>
<evidence type="ECO:0000313" key="13">
    <source>
        <dbReference type="Proteomes" id="UP000246569"/>
    </source>
</evidence>
<dbReference type="GO" id="GO:0007165">
    <property type="term" value="P:signal transduction"/>
    <property type="evidence" value="ECO:0007669"/>
    <property type="project" value="UniProtKB-KW"/>
</dbReference>
<evidence type="ECO:0000256" key="8">
    <source>
        <dbReference type="SAM" id="MobiDB-lite"/>
    </source>
</evidence>
<organism evidence="12 13">
    <name type="scientific">Plasticicumulans acidivorans</name>
    <dbReference type="NCBI Taxonomy" id="886464"/>
    <lineage>
        <taxon>Bacteria</taxon>
        <taxon>Pseudomonadati</taxon>
        <taxon>Pseudomonadota</taxon>
        <taxon>Gammaproteobacteria</taxon>
        <taxon>Candidatus Competibacteraceae</taxon>
        <taxon>Plasticicumulans</taxon>
    </lineage>
</organism>
<dbReference type="GO" id="GO:0004888">
    <property type="term" value="F:transmembrane signaling receptor activity"/>
    <property type="evidence" value="ECO:0007669"/>
    <property type="project" value="InterPro"/>
</dbReference>
<feature type="domain" description="Methyl-accepting transducer" evidence="10">
    <location>
        <begin position="407"/>
        <end position="643"/>
    </location>
</feature>
<keyword evidence="3 9" id="KW-1133">Transmembrane helix</keyword>
<dbReference type="Pfam" id="PF13675">
    <property type="entry name" value="PilJ"/>
    <property type="match status" value="1"/>
</dbReference>
<dbReference type="OrthoDB" id="9177152at2"/>